<dbReference type="InterPro" id="IPR018758">
    <property type="entry name" value="FtrD-like"/>
</dbReference>
<comment type="caution">
    <text evidence="3">The sequence shown here is derived from an EMBL/GenBank/DDBJ whole genome shotgun (WGS) entry which is preliminary data.</text>
</comment>
<keyword evidence="1" id="KW-0472">Membrane</keyword>
<reference evidence="3" key="1">
    <citation type="journal article" date="2015" name="Nature">
        <title>Complex archaea that bridge the gap between prokaryotes and eukaryotes.</title>
        <authorList>
            <person name="Spang A."/>
            <person name="Saw J.H."/>
            <person name="Jorgensen S.L."/>
            <person name="Zaremba-Niedzwiedzka K."/>
            <person name="Martijn J."/>
            <person name="Lind A.E."/>
            <person name="van Eijk R."/>
            <person name="Schleper C."/>
            <person name="Guy L."/>
            <person name="Ettema T.J."/>
        </authorList>
    </citation>
    <scope>NUCLEOTIDE SEQUENCE</scope>
</reference>
<evidence type="ECO:0000313" key="3">
    <source>
        <dbReference type="EMBL" id="KKK99784.1"/>
    </source>
</evidence>
<feature type="domain" description="Membrane iron-sulfur containing protein FtrD-like" evidence="2">
    <location>
        <begin position="235"/>
        <end position="329"/>
    </location>
</feature>
<feature type="non-terminal residue" evidence="3">
    <location>
        <position position="1"/>
    </location>
</feature>
<feature type="transmembrane region" description="Helical" evidence="1">
    <location>
        <begin position="23"/>
        <end position="45"/>
    </location>
</feature>
<dbReference type="AlphaFoldDB" id="A0A0F9CBR2"/>
<organism evidence="3">
    <name type="scientific">marine sediment metagenome</name>
    <dbReference type="NCBI Taxonomy" id="412755"/>
    <lineage>
        <taxon>unclassified sequences</taxon>
        <taxon>metagenomes</taxon>
        <taxon>ecological metagenomes</taxon>
    </lineage>
</organism>
<gene>
    <name evidence="3" type="ORF">LCGC14_2629260</name>
</gene>
<proteinExistence type="predicted"/>
<name>A0A0F9CBR2_9ZZZZ</name>
<evidence type="ECO:0000259" key="2">
    <source>
        <dbReference type="Pfam" id="PF10080"/>
    </source>
</evidence>
<feature type="transmembrane region" description="Helical" evidence="1">
    <location>
        <begin position="183"/>
        <end position="200"/>
    </location>
</feature>
<keyword evidence="1" id="KW-0812">Transmembrane</keyword>
<protein>
    <recommendedName>
        <fullName evidence="2">Membrane iron-sulfur containing protein FtrD-like domain-containing protein</fullName>
    </recommendedName>
</protein>
<keyword evidence="1" id="KW-1133">Transmembrane helix</keyword>
<sequence>KILSIVGSSMFIRETAVLSERPVAAYMSGAGAFMLTLAIILSIAIKRPFGNAGRYMGLAELFVFLALVKFLGGGTRGFAELSLVSSVQQGLLKFTHDAVHQSLLYLMVPDHPLLVTTTWNFIGFFFSDAFSSALALLILAGPMVFYLYVTNTAEVPVPEGMRSGAESRKFRADVRDSRRRRSVMAALLALVVFASCYTVREGGAGAVLVLPAPRPMVAEAGVLSIPLNEPGRDLMDGRLHKFSVSLEGVTVNLLAIRKPDGKLAVALDACEICPPEGYGKSEGHLVCLFCMTPIPIDTLGRPGGCNPIPLEAEITGTSVLVRMEEIAKKWRFVSSGQSKEGIR</sequence>
<dbReference type="Pfam" id="PF10080">
    <property type="entry name" value="FtrD-like"/>
    <property type="match status" value="1"/>
</dbReference>
<dbReference type="EMBL" id="LAZR01045054">
    <property type="protein sequence ID" value="KKK99784.1"/>
    <property type="molecule type" value="Genomic_DNA"/>
</dbReference>
<feature type="transmembrane region" description="Helical" evidence="1">
    <location>
        <begin position="129"/>
        <end position="149"/>
    </location>
</feature>
<feature type="transmembrane region" description="Helical" evidence="1">
    <location>
        <begin position="57"/>
        <end position="79"/>
    </location>
</feature>
<evidence type="ECO:0000256" key="1">
    <source>
        <dbReference type="SAM" id="Phobius"/>
    </source>
</evidence>
<accession>A0A0F9CBR2</accession>